<keyword evidence="3 4" id="KW-0315">Glutamine amidotransferase</keyword>
<dbReference type="InterPro" id="IPR033949">
    <property type="entry name" value="CobQ_GATase1"/>
</dbReference>
<dbReference type="PANTHER" id="PTHR21343">
    <property type="entry name" value="DETHIOBIOTIN SYNTHETASE"/>
    <property type="match status" value="1"/>
</dbReference>
<feature type="active site" description="Nucleophile" evidence="4">
    <location>
        <position position="348"/>
    </location>
</feature>
<dbReference type="Gene3D" id="3.40.50.880">
    <property type="match status" value="1"/>
</dbReference>
<comment type="similarity">
    <text evidence="4">Belongs to the CobB/CobQ family. CobQ subfamily.</text>
</comment>
<dbReference type="GO" id="GO:0009236">
    <property type="term" value="P:cobalamin biosynthetic process"/>
    <property type="evidence" value="ECO:0007669"/>
    <property type="project" value="UniProtKB-UniRule"/>
</dbReference>
<dbReference type="InterPro" id="IPR011698">
    <property type="entry name" value="GATase_3"/>
</dbReference>
<name>G9YH64_9FIRM</name>
<feature type="domain" description="CobQ/CobB/MinD/ParA nucleotide binding" evidence="5">
    <location>
        <begin position="20"/>
        <end position="247"/>
    </location>
</feature>
<accession>G9YH64</accession>
<dbReference type="AlphaFoldDB" id="G9YH64"/>
<dbReference type="GO" id="GO:0003824">
    <property type="term" value="F:catalytic activity"/>
    <property type="evidence" value="ECO:0007669"/>
    <property type="project" value="InterPro"/>
</dbReference>
<dbReference type="InterPro" id="IPR029062">
    <property type="entry name" value="Class_I_gatase-like"/>
</dbReference>
<evidence type="ECO:0000313" key="8">
    <source>
        <dbReference type="Proteomes" id="UP000005481"/>
    </source>
</evidence>
<evidence type="ECO:0000256" key="3">
    <source>
        <dbReference type="ARBA" id="ARBA00022962"/>
    </source>
</evidence>
<dbReference type="InterPro" id="IPR002586">
    <property type="entry name" value="CobQ/CobB/MinD/ParA_Nub-bd_dom"/>
</dbReference>
<dbReference type="SUPFAM" id="SSF52317">
    <property type="entry name" value="Class I glutamine amidotransferase-like"/>
    <property type="match status" value="1"/>
</dbReference>
<dbReference type="Pfam" id="PF07685">
    <property type="entry name" value="GATase_3"/>
    <property type="match status" value="1"/>
</dbReference>
<comment type="caution">
    <text evidence="7">The sequence shown here is derived from an EMBL/GenBank/DDBJ whole genome shotgun (WGS) entry which is preliminary data.</text>
</comment>
<dbReference type="NCBIfam" id="NF001989">
    <property type="entry name" value="PRK00784.1"/>
    <property type="match status" value="1"/>
</dbReference>
<keyword evidence="8" id="KW-1185">Reference proteome</keyword>
<dbReference type="HOGENOM" id="CLU_019250_2_2_9"/>
<dbReference type="PANTHER" id="PTHR21343:SF1">
    <property type="entry name" value="COBYRIC ACID SYNTHASE"/>
    <property type="match status" value="1"/>
</dbReference>
<feature type="domain" description="CobB/CobQ-like glutamine amidotransferase" evidence="6">
    <location>
        <begin position="269"/>
        <end position="466"/>
    </location>
</feature>
<dbReference type="CDD" id="cd01750">
    <property type="entry name" value="GATase1_CobQ"/>
    <property type="match status" value="1"/>
</dbReference>
<protein>
    <recommendedName>
        <fullName evidence="4">Cobyric acid synthase</fullName>
    </recommendedName>
</protein>
<sequence length="520" mass="57069">MCGSGKTLFSGKAWTMAKYIMFQGTSSHVGKSILATAFCRIFAREGLKTVPFKAQNMALNSFVTPDGGEMGRAQAVQAEAAGLIAETDMNPVLLKPVGNCRSQVIINGVPVGNMSAEEYHLSYSLKAFEAVKTALTRLDKEYDMIVLEGAGSPAEINLKNTDIVNMRVAEYVHAPVFLVADIDRGGSLAALVGTLELLDEAERDLVKGLIINKFRGDLHLFDPAVRFLEEKTGKPVIGVMPYISDLGIDEEDSVSLAEMLREPEEKDLKIAVVRTPRISNFTDFDSLASEEDVSLYYAQEPEALAAADIILLPGTKNTIDDMLWLRENGMEQAVLTARRQGVLIGGICGGYQMLGRKISDPDGVEAAHESVDGLNFLPMETVFKGEKITAQVHCRCRRFSVYDSVIDCNDMKGYEIHMGRSVFSAPVSRPFAAVLRRGRRCDDPVGASLDGTVFGTYVHGIFDNDGFRRAFLNAVRIHKGLQPITAGRHYRGEKEKSYDRLADLALASLNMRKVRQIIGE</sequence>
<evidence type="ECO:0000256" key="1">
    <source>
        <dbReference type="ARBA" id="ARBA00004953"/>
    </source>
</evidence>
<organism evidence="7 8">
    <name type="scientific">Anaeroglobus geminatus F0357</name>
    <dbReference type="NCBI Taxonomy" id="861450"/>
    <lineage>
        <taxon>Bacteria</taxon>
        <taxon>Bacillati</taxon>
        <taxon>Bacillota</taxon>
        <taxon>Negativicutes</taxon>
        <taxon>Veillonellales</taxon>
        <taxon>Veillonellaceae</taxon>
        <taxon>Anaeroglobus</taxon>
    </lineage>
</organism>
<gene>
    <name evidence="4" type="primary">cobQ</name>
    <name evidence="7" type="ORF">HMPREF0080_00991</name>
</gene>
<dbReference type="NCBIfam" id="TIGR00313">
    <property type="entry name" value="cobQ"/>
    <property type="match status" value="1"/>
</dbReference>
<evidence type="ECO:0000256" key="4">
    <source>
        <dbReference type="HAMAP-Rule" id="MF_00028"/>
    </source>
</evidence>
<dbReference type="STRING" id="861450.HMPREF0080_00991"/>
<dbReference type="Gene3D" id="3.40.50.300">
    <property type="entry name" value="P-loop containing nucleotide triphosphate hydrolases"/>
    <property type="match status" value="1"/>
</dbReference>
<dbReference type="eggNOG" id="COG1492">
    <property type="taxonomic scope" value="Bacteria"/>
</dbReference>
<dbReference type="Proteomes" id="UP000005481">
    <property type="component" value="Unassembled WGS sequence"/>
</dbReference>
<dbReference type="CDD" id="cd05389">
    <property type="entry name" value="CobQ_N"/>
    <property type="match status" value="1"/>
</dbReference>
<keyword evidence="2 4" id="KW-0169">Cobalamin biosynthesis</keyword>
<dbReference type="PROSITE" id="PS51274">
    <property type="entry name" value="GATASE_COBBQ"/>
    <property type="match status" value="1"/>
</dbReference>
<evidence type="ECO:0000259" key="6">
    <source>
        <dbReference type="Pfam" id="PF07685"/>
    </source>
</evidence>
<comment type="function">
    <text evidence="4">Catalyzes amidations at positions B, D, E, and G on adenosylcobyrinic A,C-diamide. NH(2) groups are provided by glutamine, and one molecule of ATP is hydrogenolyzed for each amidation.</text>
</comment>
<evidence type="ECO:0000256" key="2">
    <source>
        <dbReference type="ARBA" id="ARBA00022573"/>
    </source>
</evidence>
<evidence type="ECO:0000313" key="7">
    <source>
        <dbReference type="EMBL" id="EHM41119.1"/>
    </source>
</evidence>
<dbReference type="GO" id="GO:0015420">
    <property type="term" value="F:ABC-type vitamin B12 transporter activity"/>
    <property type="evidence" value="ECO:0007669"/>
    <property type="project" value="UniProtKB-UniRule"/>
</dbReference>
<dbReference type="EMBL" id="AGCJ01000038">
    <property type="protein sequence ID" value="EHM41119.1"/>
    <property type="molecule type" value="Genomic_DNA"/>
</dbReference>
<dbReference type="HAMAP" id="MF_00028">
    <property type="entry name" value="CobQ"/>
    <property type="match status" value="1"/>
</dbReference>
<comment type="pathway">
    <text evidence="1 4">Cofactor biosynthesis; adenosylcobalamin biosynthesis.</text>
</comment>
<dbReference type="UniPathway" id="UPA00148"/>
<dbReference type="InterPro" id="IPR027417">
    <property type="entry name" value="P-loop_NTPase"/>
</dbReference>
<dbReference type="Pfam" id="PF01656">
    <property type="entry name" value="CbiA"/>
    <property type="match status" value="1"/>
</dbReference>
<dbReference type="InterPro" id="IPR004459">
    <property type="entry name" value="CobQ_synth"/>
</dbReference>
<feature type="active site" evidence="4">
    <location>
        <position position="459"/>
    </location>
</feature>
<proteinExistence type="inferred from homology"/>
<dbReference type="SUPFAM" id="SSF52540">
    <property type="entry name" value="P-loop containing nucleoside triphosphate hydrolases"/>
    <property type="match status" value="1"/>
</dbReference>
<dbReference type="PATRIC" id="fig|861450.3.peg.926"/>
<dbReference type="InterPro" id="IPR047045">
    <property type="entry name" value="CobQ_N"/>
</dbReference>
<reference evidence="7 8" key="1">
    <citation type="submission" date="2011-08" db="EMBL/GenBank/DDBJ databases">
        <authorList>
            <person name="Weinstock G."/>
            <person name="Sodergren E."/>
            <person name="Clifton S."/>
            <person name="Fulton L."/>
            <person name="Fulton B."/>
            <person name="Courtney L."/>
            <person name="Fronick C."/>
            <person name="Harrison M."/>
            <person name="Strong C."/>
            <person name="Farmer C."/>
            <person name="Delahaunty K."/>
            <person name="Markovic C."/>
            <person name="Hall O."/>
            <person name="Minx P."/>
            <person name="Tomlinson C."/>
            <person name="Mitreva M."/>
            <person name="Hou S."/>
            <person name="Chen J."/>
            <person name="Wollam A."/>
            <person name="Pepin K.H."/>
            <person name="Johnson M."/>
            <person name="Bhonagiri V."/>
            <person name="Zhang X."/>
            <person name="Suruliraj S."/>
            <person name="Warren W."/>
            <person name="Chinwalla A."/>
            <person name="Mardis E.R."/>
            <person name="Wilson R.K."/>
        </authorList>
    </citation>
    <scope>NUCLEOTIDE SEQUENCE [LARGE SCALE GENOMIC DNA]</scope>
    <source>
        <strain evidence="7 8">F0357</strain>
    </source>
</reference>
<evidence type="ECO:0000259" key="5">
    <source>
        <dbReference type="Pfam" id="PF01656"/>
    </source>
</evidence>